<dbReference type="SUPFAM" id="SSF55298">
    <property type="entry name" value="YjgF-like"/>
    <property type="match status" value="1"/>
</dbReference>
<organism evidence="2 3">
    <name type="scientific">Candidatus Cryptobacteroides excrementavium</name>
    <dbReference type="NCBI Taxonomy" id="2840759"/>
    <lineage>
        <taxon>Bacteria</taxon>
        <taxon>Pseudomonadati</taxon>
        <taxon>Bacteroidota</taxon>
        <taxon>Bacteroidia</taxon>
        <taxon>Bacteroidales</taxon>
        <taxon>Candidatus Cryptobacteroides</taxon>
    </lineage>
</organism>
<dbReference type="PANTHER" id="PTHR11803:SF59">
    <property type="entry name" value="ENDORIBONUCLEASE"/>
    <property type="match status" value="1"/>
</dbReference>
<dbReference type="InterPro" id="IPR006175">
    <property type="entry name" value="YjgF/YER057c/UK114"/>
</dbReference>
<dbReference type="Proteomes" id="UP000823750">
    <property type="component" value="Unassembled WGS sequence"/>
</dbReference>
<comment type="similarity">
    <text evidence="1">Belongs to the RutC family.</text>
</comment>
<gene>
    <name evidence="2" type="ORF">IAB78_00940</name>
</gene>
<reference evidence="2" key="2">
    <citation type="journal article" date="2021" name="PeerJ">
        <title>Extensive microbial diversity within the chicken gut microbiome revealed by metagenomics and culture.</title>
        <authorList>
            <person name="Gilroy R."/>
            <person name="Ravi A."/>
            <person name="Getino M."/>
            <person name="Pursley I."/>
            <person name="Horton D.L."/>
            <person name="Alikhan N.F."/>
            <person name="Baker D."/>
            <person name="Gharbi K."/>
            <person name="Hall N."/>
            <person name="Watson M."/>
            <person name="Adriaenssens E.M."/>
            <person name="Foster-Nyarko E."/>
            <person name="Jarju S."/>
            <person name="Secka A."/>
            <person name="Antonio M."/>
            <person name="Oren A."/>
            <person name="Chaudhuri R.R."/>
            <person name="La Ragione R."/>
            <person name="Hildebrand F."/>
            <person name="Pallen M.J."/>
        </authorList>
    </citation>
    <scope>NUCLEOTIDE SEQUENCE</scope>
    <source>
        <strain evidence="2">B2-16538</strain>
    </source>
</reference>
<dbReference type="FunFam" id="3.30.1330.40:FF:000001">
    <property type="entry name" value="L-PSP family endoribonuclease"/>
    <property type="match status" value="1"/>
</dbReference>
<dbReference type="EMBL" id="JADILX010000018">
    <property type="protein sequence ID" value="MBO8484977.1"/>
    <property type="molecule type" value="Genomic_DNA"/>
</dbReference>
<dbReference type="Pfam" id="PF01042">
    <property type="entry name" value="Ribonuc_L-PSP"/>
    <property type="match status" value="1"/>
</dbReference>
<comment type="caution">
    <text evidence="2">The sequence shown here is derived from an EMBL/GenBank/DDBJ whole genome shotgun (WGS) entry which is preliminary data.</text>
</comment>
<dbReference type="GO" id="GO:0019239">
    <property type="term" value="F:deaminase activity"/>
    <property type="evidence" value="ECO:0007669"/>
    <property type="project" value="TreeGrafter"/>
</dbReference>
<evidence type="ECO:0000256" key="1">
    <source>
        <dbReference type="ARBA" id="ARBA00010552"/>
    </source>
</evidence>
<name>A0A9D9J2Y7_9BACT</name>
<sequence length="124" mass="12898">MKKVIATTDAPKAVGPYSQAIEVNGTLYISGQIPVNPADGSVPESIEEQSRQALKNVGAILAAAGLAYGDVVKTTVLLADIADFAAMNAVYAEFFTSDKPARACFQVAALPMGVKVEVEAIAVR</sequence>
<dbReference type="InterPro" id="IPR035959">
    <property type="entry name" value="RutC-like_sf"/>
</dbReference>
<protein>
    <submittedName>
        <fullName evidence="2">Reactive intermediate/imine deaminase</fullName>
    </submittedName>
</protein>
<evidence type="ECO:0000313" key="3">
    <source>
        <dbReference type="Proteomes" id="UP000823750"/>
    </source>
</evidence>
<dbReference type="GO" id="GO:0005829">
    <property type="term" value="C:cytosol"/>
    <property type="evidence" value="ECO:0007669"/>
    <property type="project" value="TreeGrafter"/>
</dbReference>
<proteinExistence type="inferred from homology"/>
<dbReference type="AlphaFoldDB" id="A0A9D9J2Y7"/>
<evidence type="ECO:0000313" key="2">
    <source>
        <dbReference type="EMBL" id="MBO8484977.1"/>
    </source>
</evidence>
<accession>A0A9D9J2Y7</accession>
<dbReference type="PANTHER" id="PTHR11803">
    <property type="entry name" value="2-IMINOBUTANOATE/2-IMINOPROPANOATE DEAMINASE RIDA"/>
    <property type="match status" value="1"/>
</dbReference>
<dbReference type="InterPro" id="IPR006056">
    <property type="entry name" value="RidA"/>
</dbReference>
<dbReference type="Gene3D" id="3.30.1330.40">
    <property type="entry name" value="RutC-like"/>
    <property type="match status" value="1"/>
</dbReference>
<reference evidence="2" key="1">
    <citation type="submission" date="2020-10" db="EMBL/GenBank/DDBJ databases">
        <authorList>
            <person name="Gilroy R."/>
        </authorList>
    </citation>
    <scope>NUCLEOTIDE SEQUENCE</scope>
    <source>
        <strain evidence="2">B2-16538</strain>
    </source>
</reference>
<dbReference type="CDD" id="cd00448">
    <property type="entry name" value="YjgF_YER057c_UK114_family"/>
    <property type="match status" value="1"/>
</dbReference>
<dbReference type="NCBIfam" id="TIGR00004">
    <property type="entry name" value="Rid family detoxifying hydrolase"/>
    <property type="match status" value="1"/>
</dbReference>